<comment type="subcellular location">
    <subcellularLocation>
        <location evidence="1">Cell membrane</location>
    </subcellularLocation>
</comment>
<keyword evidence="14" id="KW-0511">Multifunctional enzyme</keyword>
<evidence type="ECO:0000259" key="20">
    <source>
        <dbReference type="Pfam" id="PF00905"/>
    </source>
</evidence>
<keyword evidence="19" id="KW-1133">Transmembrane helix</keyword>
<evidence type="ECO:0000256" key="14">
    <source>
        <dbReference type="ARBA" id="ARBA00023268"/>
    </source>
</evidence>
<evidence type="ECO:0000256" key="3">
    <source>
        <dbReference type="ARBA" id="ARBA00007090"/>
    </source>
</evidence>
<evidence type="ECO:0000256" key="15">
    <source>
        <dbReference type="ARBA" id="ARBA00023316"/>
    </source>
</evidence>
<keyword evidence="15" id="KW-0961">Cell wall biogenesis/degradation</keyword>
<dbReference type="GO" id="GO:0008955">
    <property type="term" value="F:peptidoglycan glycosyltransferase activity"/>
    <property type="evidence" value="ECO:0007669"/>
    <property type="project" value="UniProtKB-EC"/>
</dbReference>
<dbReference type="AlphaFoldDB" id="A0A5C8K896"/>
<dbReference type="Gene3D" id="1.10.3810.10">
    <property type="entry name" value="Biosynthetic peptidoglycan transglycosylase-like"/>
    <property type="match status" value="1"/>
</dbReference>
<protein>
    <submittedName>
        <fullName evidence="22">Penicillin-binding protein</fullName>
    </submittedName>
</protein>
<evidence type="ECO:0000256" key="12">
    <source>
        <dbReference type="ARBA" id="ARBA00022984"/>
    </source>
</evidence>
<feature type="transmembrane region" description="Helical" evidence="19">
    <location>
        <begin position="67"/>
        <end position="91"/>
    </location>
</feature>
<dbReference type="InterPro" id="IPR036950">
    <property type="entry name" value="PBP_transglycosylase"/>
</dbReference>
<evidence type="ECO:0000256" key="7">
    <source>
        <dbReference type="ARBA" id="ARBA00022670"/>
    </source>
</evidence>
<evidence type="ECO:0000256" key="6">
    <source>
        <dbReference type="ARBA" id="ARBA00022645"/>
    </source>
</evidence>
<dbReference type="GO" id="GO:0008360">
    <property type="term" value="P:regulation of cell shape"/>
    <property type="evidence" value="ECO:0007669"/>
    <property type="project" value="UniProtKB-KW"/>
</dbReference>
<dbReference type="EMBL" id="VRTY01000026">
    <property type="protein sequence ID" value="TXK47929.1"/>
    <property type="molecule type" value="Genomic_DNA"/>
</dbReference>
<comment type="catalytic activity">
    <reaction evidence="16">
        <text>Preferential cleavage: (Ac)2-L-Lys-D-Ala-|-D-Ala. Also transpeptidation of peptidyl-alanyl moieties that are N-acyl substituents of D-alanine.</text>
        <dbReference type="EC" id="3.4.16.4"/>
    </reaction>
</comment>
<dbReference type="SUPFAM" id="SSF56601">
    <property type="entry name" value="beta-lactamase/transpeptidase-like"/>
    <property type="match status" value="1"/>
</dbReference>
<keyword evidence="13 19" id="KW-0472">Membrane</keyword>
<evidence type="ECO:0000256" key="16">
    <source>
        <dbReference type="ARBA" id="ARBA00034000"/>
    </source>
</evidence>
<evidence type="ECO:0000313" key="23">
    <source>
        <dbReference type="Proteomes" id="UP000321926"/>
    </source>
</evidence>
<evidence type="ECO:0000256" key="5">
    <source>
        <dbReference type="ARBA" id="ARBA00022475"/>
    </source>
</evidence>
<dbReference type="InterPro" id="IPR001460">
    <property type="entry name" value="PCN-bd_Tpept"/>
</dbReference>
<dbReference type="PANTHER" id="PTHR32282">
    <property type="entry name" value="BINDING PROTEIN TRANSPEPTIDASE, PUTATIVE-RELATED"/>
    <property type="match status" value="1"/>
</dbReference>
<sequence>MLRKILNFILLGLLLPVLRFFKNEFSAFYKSQKPKVTAGYWKQKWTSVRNFNWRSAKPSSFLFLFRWAYKLGLVVLLFAFVFYMAVYMGALGHIPSRKQLKAIQNSTASEIYSADKVLLGRYYLQDRTNVRYDNIAPAAIDALVATEDARFYEHSGIDTRSLGRVLVKTLLMQHESSGGGSTLSQQLAKNLYPRKNYLVWDMAVNKIREMIIARKLESVYSKQELLELYLNTVPMGGNLYGIERASRRFFNTSADSLKTEEAAVLIGMLKATTSYNPRLDLERSRKRRNVVLNQMAKYQFLPQHQADSLKQLPLKLNYRYETHNDGMAPYFRELLRQELVQWCASQKKPNGDPYNLYTDGLKIYTTLDAGMQKHAERSVRQRMAQLQKQFDAHWQGRLPWGNDASVLTTALHRSDRYKKMKAAGKSEEEIRDVFREPVPLNVFSWNGITKKTMSPLDSIRHHQKFLNTGLLAMEPHTGYIRAWVGGIDHHIFKYDHVRSRRQVGSTFKPIVYAAALEQGIAPCKFFPNERQTYPEHEDWSPRNANEVYGGEYSMRGALANSVNTVSAQLIMQTGVDQTIGLARRMGIRNDLPAVPSLALGTANLSLLEMVSAYASFASDGYQVTPVYIEQITDRSGKVIRQHKQPGSTRALSRTNAAIMLQLMQGVVEEGSAVRLRTEFGLKMDIAGKTGTTQEQADGWFIGITPNLVTGVWVGAESPKVRFRTLELGQGSRTALPIWGEFTKRVAQDPAYVGYYNSRFQPLPAALQARLACESFRETPPEQNFIERVFDSITDRVNQTYDDWKNQRKTRREEKKRERQEKRKKKN</sequence>
<gene>
    <name evidence="22" type="ORF">FVR03_08660</name>
</gene>
<dbReference type="InterPro" id="IPR012338">
    <property type="entry name" value="Beta-lactam/transpept-like"/>
</dbReference>
<keyword evidence="10" id="KW-0378">Hydrolase</keyword>
<comment type="caution">
    <text evidence="22">The sequence shown here is derived from an EMBL/GenBank/DDBJ whole genome shotgun (WGS) entry which is preliminary data.</text>
</comment>
<keyword evidence="9" id="KW-0808">Transferase</keyword>
<evidence type="ECO:0000256" key="2">
    <source>
        <dbReference type="ARBA" id="ARBA00004752"/>
    </source>
</evidence>
<dbReference type="GO" id="GO:0071555">
    <property type="term" value="P:cell wall organization"/>
    <property type="evidence" value="ECO:0007669"/>
    <property type="project" value="UniProtKB-KW"/>
</dbReference>
<feature type="domain" description="Penicillin-binding protein transpeptidase" evidence="20">
    <location>
        <begin position="471"/>
        <end position="706"/>
    </location>
</feature>
<name>A0A5C8K896_9BACT</name>
<evidence type="ECO:0000256" key="9">
    <source>
        <dbReference type="ARBA" id="ARBA00022679"/>
    </source>
</evidence>
<dbReference type="InterPro" id="IPR050396">
    <property type="entry name" value="Glycosyltr_51/Transpeptidase"/>
</dbReference>
<dbReference type="Proteomes" id="UP000321926">
    <property type="component" value="Unassembled WGS sequence"/>
</dbReference>
<feature type="compositionally biased region" description="Basic and acidic residues" evidence="18">
    <location>
        <begin position="801"/>
        <end position="820"/>
    </location>
</feature>
<keyword evidence="6" id="KW-0121">Carboxypeptidase</keyword>
<feature type="domain" description="Glycosyl transferase family 51" evidence="21">
    <location>
        <begin position="124"/>
        <end position="295"/>
    </location>
</feature>
<comment type="pathway">
    <text evidence="2">Cell wall biogenesis; peptidoglycan biosynthesis.</text>
</comment>
<dbReference type="Gene3D" id="3.40.710.10">
    <property type="entry name" value="DD-peptidase/beta-lactamase superfamily"/>
    <property type="match status" value="2"/>
</dbReference>
<keyword evidence="12" id="KW-0573">Peptidoglycan synthesis</keyword>
<keyword evidence="7" id="KW-0645">Protease</keyword>
<keyword evidence="19" id="KW-0812">Transmembrane</keyword>
<organism evidence="22 23">
    <name type="scientific">Pontibacter qinzhouensis</name>
    <dbReference type="NCBI Taxonomy" id="2603253"/>
    <lineage>
        <taxon>Bacteria</taxon>
        <taxon>Pseudomonadati</taxon>
        <taxon>Bacteroidota</taxon>
        <taxon>Cytophagia</taxon>
        <taxon>Cytophagales</taxon>
        <taxon>Hymenobacteraceae</taxon>
        <taxon>Pontibacter</taxon>
    </lineage>
</organism>
<proteinExistence type="inferred from homology"/>
<reference evidence="22 23" key="1">
    <citation type="submission" date="2019-08" db="EMBL/GenBank/DDBJ databases">
        <authorList>
            <person name="Shi S."/>
        </authorList>
    </citation>
    <scope>NUCLEOTIDE SEQUENCE [LARGE SCALE GENOMIC DNA]</scope>
    <source>
        <strain evidence="22 23">GY10130</strain>
    </source>
</reference>
<dbReference type="Pfam" id="PF00905">
    <property type="entry name" value="Transpeptidase"/>
    <property type="match status" value="1"/>
</dbReference>
<comment type="catalytic activity">
    <reaction evidence="17">
        <text>[GlcNAc-(1-&gt;4)-Mur2Ac(oyl-L-Ala-gamma-D-Glu-L-Lys-D-Ala-D-Ala)](n)-di-trans,octa-cis-undecaprenyl diphosphate + beta-D-GlcNAc-(1-&gt;4)-Mur2Ac(oyl-L-Ala-gamma-D-Glu-L-Lys-D-Ala-D-Ala)-di-trans,octa-cis-undecaprenyl diphosphate = [GlcNAc-(1-&gt;4)-Mur2Ac(oyl-L-Ala-gamma-D-Glu-L-Lys-D-Ala-D-Ala)](n+1)-di-trans,octa-cis-undecaprenyl diphosphate + di-trans,octa-cis-undecaprenyl diphosphate + H(+)</text>
        <dbReference type="Rhea" id="RHEA:23708"/>
        <dbReference type="Rhea" id="RHEA-COMP:9602"/>
        <dbReference type="Rhea" id="RHEA-COMP:9603"/>
        <dbReference type="ChEBI" id="CHEBI:15378"/>
        <dbReference type="ChEBI" id="CHEBI:58405"/>
        <dbReference type="ChEBI" id="CHEBI:60033"/>
        <dbReference type="ChEBI" id="CHEBI:78435"/>
        <dbReference type="EC" id="2.4.99.28"/>
    </reaction>
</comment>
<evidence type="ECO:0000256" key="4">
    <source>
        <dbReference type="ARBA" id="ARBA00007739"/>
    </source>
</evidence>
<evidence type="ECO:0000313" key="22">
    <source>
        <dbReference type="EMBL" id="TXK47929.1"/>
    </source>
</evidence>
<evidence type="ECO:0000256" key="10">
    <source>
        <dbReference type="ARBA" id="ARBA00022801"/>
    </source>
</evidence>
<dbReference type="PANTHER" id="PTHR32282:SF11">
    <property type="entry name" value="PENICILLIN-BINDING PROTEIN 1B"/>
    <property type="match status" value="1"/>
</dbReference>
<dbReference type="GO" id="GO:0005886">
    <property type="term" value="C:plasma membrane"/>
    <property type="evidence" value="ECO:0007669"/>
    <property type="project" value="UniProtKB-SubCell"/>
</dbReference>
<dbReference type="RefSeq" id="WP_147921350.1">
    <property type="nucleotide sequence ID" value="NZ_VRTY01000026.1"/>
</dbReference>
<keyword evidence="8" id="KW-0328">Glycosyltransferase</keyword>
<dbReference type="Pfam" id="PF00912">
    <property type="entry name" value="Transgly"/>
    <property type="match status" value="1"/>
</dbReference>
<feature type="region of interest" description="Disordered" evidence="18">
    <location>
        <begin position="800"/>
        <end position="826"/>
    </location>
</feature>
<dbReference type="InterPro" id="IPR023346">
    <property type="entry name" value="Lysozyme-like_dom_sf"/>
</dbReference>
<evidence type="ECO:0000256" key="1">
    <source>
        <dbReference type="ARBA" id="ARBA00004236"/>
    </source>
</evidence>
<dbReference type="GO" id="GO:0030288">
    <property type="term" value="C:outer membrane-bounded periplasmic space"/>
    <property type="evidence" value="ECO:0007669"/>
    <property type="project" value="TreeGrafter"/>
</dbReference>
<accession>A0A5C8K896</accession>
<evidence type="ECO:0000256" key="13">
    <source>
        <dbReference type="ARBA" id="ARBA00023136"/>
    </source>
</evidence>
<keyword evidence="11" id="KW-0133">Cell shape</keyword>
<evidence type="ECO:0000256" key="11">
    <source>
        <dbReference type="ARBA" id="ARBA00022960"/>
    </source>
</evidence>
<keyword evidence="23" id="KW-1185">Reference proteome</keyword>
<dbReference type="InterPro" id="IPR001264">
    <property type="entry name" value="Glyco_trans_51"/>
</dbReference>
<comment type="similarity">
    <text evidence="3">In the C-terminal section; belongs to the transpeptidase family.</text>
</comment>
<dbReference type="GO" id="GO:0009002">
    <property type="term" value="F:serine-type D-Ala-D-Ala carboxypeptidase activity"/>
    <property type="evidence" value="ECO:0007669"/>
    <property type="project" value="UniProtKB-EC"/>
</dbReference>
<keyword evidence="5" id="KW-1003">Cell membrane</keyword>
<dbReference type="SUPFAM" id="SSF53955">
    <property type="entry name" value="Lysozyme-like"/>
    <property type="match status" value="1"/>
</dbReference>
<comment type="similarity">
    <text evidence="4">In the N-terminal section; belongs to the glycosyltransferase 51 family.</text>
</comment>
<dbReference type="OrthoDB" id="9766909at2"/>
<evidence type="ECO:0000256" key="19">
    <source>
        <dbReference type="SAM" id="Phobius"/>
    </source>
</evidence>
<dbReference type="GO" id="GO:0008658">
    <property type="term" value="F:penicillin binding"/>
    <property type="evidence" value="ECO:0007669"/>
    <property type="project" value="InterPro"/>
</dbReference>
<evidence type="ECO:0000256" key="18">
    <source>
        <dbReference type="SAM" id="MobiDB-lite"/>
    </source>
</evidence>
<dbReference type="GO" id="GO:0009252">
    <property type="term" value="P:peptidoglycan biosynthetic process"/>
    <property type="evidence" value="ECO:0007669"/>
    <property type="project" value="UniProtKB-KW"/>
</dbReference>
<evidence type="ECO:0000256" key="17">
    <source>
        <dbReference type="ARBA" id="ARBA00049902"/>
    </source>
</evidence>
<evidence type="ECO:0000259" key="21">
    <source>
        <dbReference type="Pfam" id="PF00912"/>
    </source>
</evidence>
<evidence type="ECO:0000256" key="8">
    <source>
        <dbReference type="ARBA" id="ARBA00022676"/>
    </source>
</evidence>
<dbReference type="GO" id="GO:0006508">
    <property type="term" value="P:proteolysis"/>
    <property type="evidence" value="ECO:0007669"/>
    <property type="project" value="UniProtKB-KW"/>
</dbReference>